<sequence length="161" mass="17811">MWTSTCTLLGALMLASAPPTSWRAANPEVEAAARTPRIAAALAAADRMDRAILARDADAFSEVFADDAVVNNPFNRIARKKDAERNLTTGLIDYSSLERSIEYAATRGEHDVVLMGEEVLTPVRKAKFAGEKIRRRTTEVWTDASGEWKLAIRQATIYRTK</sequence>
<dbReference type="InterPro" id="IPR027843">
    <property type="entry name" value="DUF4440"/>
</dbReference>
<name>A0A6J4TJ95_9SPHN</name>
<evidence type="ECO:0000313" key="3">
    <source>
        <dbReference type="EMBL" id="CAA9524117.1"/>
    </source>
</evidence>
<reference evidence="3" key="1">
    <citation type="submission" date="2020-02" db="EMBL/GenBank/DDBJ databases">
        <authorList>
            <person name="Meier V. D."/>
        </authorList>
    </citation>
    <scope>NUCLEOTIDE SEQUENCE</scope>
    <source>
        <strain evidence="3">AVDCRST_MAG09</strain>
    </source>
</reference>
<dbReference type="Gene3D" id="3.10.450.50">
    <property type="match status" value="1"/>
</dbReference>
<dbReference type="AlphaFoldDB" id="A0A6J4TJ95"/>
<proteinExistence type="predicted"/>
<dbReference type="SUPFAM" id="SSF54427">
    <property type="entry name" value="NTF2-like"/>
    <property type="match status" value="1"/>
</dbReference>
<gene>
    <name evidence="3" type="ORF">AVDCRST_MAG09-2254</name>
</gene>
<organism evidence="3">
    <name type="scientific">uncultured Sphingomonas sp</name>
    <dbReference type="NCBI Taxonomy" id="158754"/>
    <lineage>
        <taxon>Bacteria</taxon>
        <taxon>Pseudomonadati</taxon>
        <taxon>Pseudomonadota</taxon>
        <taxon>Alphaproteobacteria</taxon>
        <taxon>Sphingomonadales</taxon>
        <taxon>Sphingomonadaceae</taxon>
        <taxon>Sphingomonas</taxon>
        <taxon>environmental samples</taxon>
    </lineage>
</organism>
<feature type="domain" description="DUF4440" evidence="2">
    <location>
        <begin position="43"/>
        <end position="150"/>
    </location>
</feature>
<dbReference type="Pfam" id="PF14534">
    <property type="entry name" value="DUF4440"/>
    <property type="match status" value="1"/>
</dbReference>
<keyword evidence="1" id="KW-0732">Signal</keyword>
<dbReference type="EMBL" id="CADCVZ010000063">
    <property type="protein sequence ID" value="CAA9524117.1"/>
    <property type="molecule type" value="Genomic_DNA"/>
</dbReference>
<feature type="chain" id="PRO_5026830829" description="DUF4440 domain-containing protein" evidence="1">
    <location>
        <begin position="25"/>
        <end position="161"/>
    </location>
</feature>
<dbReference type="InterPro" id="IPR032710">
    <property type="entry name" value="NTF2-like_dom_sf"/>
</dbReference>
<accession>A0A6J4TJ95</accession>
<evidence type="ECO:0000256" key="1">
    <source>
        <dbReference type="SAM" id="SignalP"/>
    </source>
</evidence>
<protein>
    <recommendedName>
        <fullName evidence="2">DUF4440 domain-containing protein</fullName>
    </recommendedName>
</protein>
<evidence type="ECO:0000259" key="2">
    <source>
        <dbReference type="Pfam" id="PF14534"/>
    </source>
</evidence>
<feature type="signal peptide" evidence="1">
    <location>
        <begin position="1"/>
        <end position="24"/>
    </location>
</feature>